<evidence type="ECO:0000313" key="3">
    <source>
        <dbReference type="Proteomes" id="UP000193411"/>
    </source>
</evidence>
<protein>
    <submittedName>
        <fullName evidence="2">Uncharacterized protein</fullName>
    </submittedName>
</protein>
<dbReference type="Proteomes" id="UP000193411">
    <property type="component" value="Unassembled WGS sequence"/>
</dbReference>
<reference evidence="2 3" key="1">
    <citation type="submission" date="2016-07" db="EMBL/GenBank/DDBJ databases">
        <title>Pervasive Adenine N6-methylation of Active Genes in Fungi.</title>
        <authorList>
            <consortium name="DOE Joint Genome Institute"/>
            <person name="Mondo S.J."/>
            <person name="Dannebaum R.O."/>
            <person name="Kuo R.C."/>
            <person name="Labutti K."/>
            <person name="Haridas S."/>
            <person name="Kuo A."/>
            <person name="Salamov A."/>
            <person name="Ahrendt S.R."/>
            <person name="Lipzen A."/>
            <person name="Sullivan W."/>
            <person name="Andreopoulos W.B."/>
            <person name="Clum A."/>
            <person name="Lindquist E."/>
            <person name="Daum C."/>
            <person name="Ramamoorthy G.K."/>
            <person name="Gryganskyi A."/>
            <person name="Culley D."/>
            <person name="Magnuson J.K."/>
            <person name="James T.Y."/>
            <person name="O'Malley M.A."/>
            <person name="Stajich J.E."/>
            <person name="Spatafora J.W."/>
            <person name="Visel A."/>
            <person name="Grigoriev I.V."/>
        </authorList>
    </citation>
    <scope>NUCLEOTIDE SEQUENCE [LARGE SCALE GENOMIC DNA]</scope>
    <source>
        <strain evidence="2 3">PL171</strain>
    </source>
</reference>
<comment type="caution">
    <text evidence="2">The sequence shown here is derived from an EMBL/GenBank/DDBJ whole genome shotgun (WGS) entry which is preliminary data.</text>
</comment>
<dbReference type="AlphaFoldDB" id="A0A1Y2HPE0"/>
<feature type="region of interest" description="Disordered" evidence="1">
    <location>
        <begin position="123"/>
        <end position="157"/>
    </location>
</feature>
<feature type="compositionally biased region" description="Acidic residues" evidence="1">
    <location>
        <begin position="123"/>
        <end position="146"/>
    </location>
</feature>
<accession>A0A1Y2HPE0</accession>
<name>A0A1Y2HPE0_9FUNG</name>
<evidence type="ECO:0000313" key="2">
    <source>
        <dbReference type="EMBL" id="ORZ35563.1"/>
    </source>
</evidence>
<evidence type="ECO:0000256" key="1">
    <source>
        <dbReference type="SAM" id="MobiDB-lite"/>
    </source>
</evidence>
<keyword evidence="3" id="KW-1185">Reference proteome</keyword>
<sequence length="181" mass="20253">MLTPVRLCGFLPVGFTPSTPQRTALSLAVTFCRHARLPLTHIAIHRMDLSQQLSSEFILHGFTTINWYTLYHFKDVHLDKIEMQQAVQLVYLCAFLALHPFLPEKQAKDDDPMIVHGSVMDDDGCAEDDVPQDNEEDDEDDGDSSDQIDPFPAPPAHLARGGECVDVLWHGVSRAFGVLKL</sequence>
<organism evidence="2 3">
    <name type="scientific">Catenaria anguillulae PL171</name>
    <dbReference type="NCBI Taxonomy" id="765915"/>
    <lineage>
        <taxon>Eukaryota</taxon>
        <taxon>Fungi</taxon>
        <taxon>Fungi incertae sedis</taxon>
        <taxon>Blastocladiomycota</taxon>
        <taxon>Blastocladiomycetes</taxon>
        <taxon>Blastocladiales</taxon>
        <taxon>Catenariaceae</taxon>
        <taxon>Catenaria</taxon>
    </lineage>
</organism>
<gene>
    <name evidence="2" type="ORF">BCR44DRAFT_374718</name>
</gene>
<dbReference type="EMBL" id="MCFL01000021">
    <property type="protein sequence ID" value="ORZ35563.1"/>
    <property type="molecule type" value="Genomic_DNA"/>
</dbReference>
<proteinExistence type="predicted"/>